<protein>
    <submittedName>
        <fullName evidence="1">Uncharacterized protein</fullName>
    </submittedName>
</protein>
<dbReference type="EMBL" id="BPLR01013245">
    <property type="protein sequence ID" value="GIY59818.1"/>
    <property type="molecule type" value="Genomic_DNA"/>
</dbReference>
<dbReference type="AlphaFoldDB" id="A0AAV4UPV1"/>
<dbReference type="Proteomes" id="UP001054945">
    <property type="component" value="Unassembled WGS sequence"/>
</dbReference>
<gene>
    <name evidence="1" type="ORF">CEXT_579961</name>
</gene>
<name>A0AAV4UPV1_CAEEX</name>
<comment type="caution">
    <text evidence="1">The sequence shown here is derived from an EMBL/GenBank/DDBJ whole genome shotgun (WGS) entry which is preliminary data.</text>
</comment>
<organism evidence="1 2">
    <name type="scientific">Caerostris extrusa</name>
    <name type="common">Bark spider</name>
    <name type="synonym">Caerostris bankana</name>
    <dbReference type="NCBI Taxonomy" id="172846"/>
    <lineage>
        <taxon>Eukaryota</taxon>
        <taxon>Metazoa</taxon>
        <taxon>Ecdysozoa</taxon>
        <taxon>Arthropoda</taxon>
        <taxon>Chelicerata</taxon>
        <taxon>Arachnida</taxon>
        <taxon>Araneae</taxon>
        <taxon>Araneomorphae</taxon>
        <taxon>Entelegynae</taxon>
        <taxon>Araneoidea</taxon>
        <taxon>Araneidae</taxon>
        <taxon>Caerostris</taxon>
    </lineage>
</organism>
<sequence>MLFKDLLRNFLSDKTLIKISHFYGFLVIQKFYGMKKADSLSQRIPRNSQFIEWISPEDVIANLKTIIPNLGKQITFSSKYYDLIGNFPDIGTITKMDTE</sequence>
<proteinExistence type="predicted"/>
<accession>A0AAV4UPV1</accession>
<evidence type="ECO:0000313" key="1">
    <source>
        <dbReference type="EMBL" id="GIY59818.1"/>
    </source>
</evidence>
<evidence type="ECO:0000313" key="2">
    <source>
        <dbReference type="Proteomes" id="UP001054945"/>
    </source>
</evidence>
<keyword evidence="2" id="KW-1185">Reference proteome</keyword>
<reference evidence="1 2" key="1">
    <citation type="submission" date="2021-06" db="EMBL/GenBank/DDBJ databases">
        <title>Caerostris extrusa draft genome.</title>
        <authorList>
            <person name="Kono N."/>
            <person name="Arakawa K."/>
        </authorList>
    </citation>
    <scope>NUCLEOTIDE SEQUENCE [LARGE SCALE GENOMIC DNA]</scope>
</reference>